<dbReference type="AlphaFoldDB" id="A0A6A5ZUN7"/>
<keyword evidence="1" id="KW-0802">TPR repeat</keyword>
<gene>
    <name evidence="3" type="ORF">BDV96DRAFT_608623</name>
</gene>
<dbReference type="InterPro" id="IPR019734">
    <property type="entry name" value="TPR_rpt"/>
</dbReference>
<organism evidence="3 4">
    <name type="scientific">Lophiotrema nucula</name>
    <dbReference type="NCBI Taxonomy" id="690887"/>
    <lineage>
        <taxon>Eukaryota</taxon>
        <taxon>Fungi</taxon>
        <taxon>Dikarya</taxon>
        <taxon>Ascomycota</taxon>
        <taxon>Pezizomycotina</taxon>
        <taxon>Dothideomycetes</taxon>
        <taxon>Pleosporomycetidae</taxon>
        <taxon>Pleosporales</taxon>
        <taxon>Lophiotremataceae</taxon>
        <taxon>Lophiotrema</taxon>
    </lineage>
</organism>
<proteinExistence type="predicted"/>
<evidence type="ECO:0000256" key="1">
    <source>
        <dbReference type="PROSITE-ProRule" id="PRU00339"/>
    </source>
</evidence>
<evidence type="ECO:0000259" key="2">
    <source>
        <dbReference type="PROSITE" id="PS50280"/>
    </source>
</evidence>
<dbReference type="OrthoDB" id="265717at2759"/>
<dbReference type="PROSITE" id="PS50280">
    <property type="entry name" value="SET"/>
    <property type="match status" value="1"/>
</dbReference>
<reference evidence="3" key="1">
    <citation type="journal article" date="2020" name="Stud. Mycol.">
        <title>101 Dothideomycetes genomes: a test case for predicting lifestyles and emergence of pathogens.</title>
        <authorList>
            <person name="Haridas S."/>
            <person name="Albert R."/>
            <person name="Binder M."/>
            <person name="Bloem J."/>
            <person name="Labutti K."/>
            <person name="Salamov A."/>
            <person name="Andreopoulos B."/>
            <person name="Baker S."/>
            <person name="Barry K."/>
            <person name="Bills G."/>
            <person name="Bluhm B."/>
            <person name="Cannon C."/>
            <person name="Castanera R."/>
            <person name="Culley D."/>
            <person name="Daum C."/>
            <person name="Ezra D."/>
            <person name="Gonzalez J."/>
            <person name="Henrissat B."/>
            <person name="Kuo A."/>
            <person name="Liang C."/>
            <person name="Lipzen A."/>
            <person name="Lutzoni F."/>
            <person name="Magnuson J."/>
            <person name="Mondo S."/>
            <person name="Nolan M."/>
            <person name="Ohm R."/>
            <person name="Pangilinan J."/>
            <person name="Park H.-J."/>
            <person name="Ramirez L."/>
            <person name="Alfaro M."/>
            <person name="Sun H."/>
            <person name="Tritt A."/>
            <person name="Yoshinaga Y."/>
            <person name="Zwiers L.-H."/>
            <person name="Turgeon B."/>
            <person name="Goodwin S."/>
            <person name="Spatafora J."/>
            <person name="Crous P."/>
            <person name="Grigoriev I."/>
        </authorList>
    </citation>
    <scope>NUCLEOTIDE SEQUENCE</scope>
    <source>
        <strain evidence="3">CBS 627.86</strain>
    </source>
</reference>
<dbReference type="Proteomes" id="UP000799770">
    <property type="component" value="Unassembled WGS sequence"/>
</dbReference>
<sequence>MSTTETLHEDALAAINDRLAGLKLPTRLLTSHADGAPYDIRAITGKGFGCFAINDIKRGTRILEESPLLSTPIGFYFHEDIKAEFDKLSPTDQALYFSLHSAHGQNPASWPGHVHPMVAEKGKKRILEQHNARIGKKPSIVSIFQTNCMEKESGAAVYVHASRFNHACNPNAGFQWNPAIKKETIHAVRDIRAGEEITLSYCDATQNKAARLYQLKHYGFVCDCPACADDDDPDSFAAKSAARRYRLSELQRELEPVRGWALHKAGTKDGFAQYLLEYIGLLIEEGDYSGRLSSAYLDLGLFCESKGDLKMAQQATKKALKIRLDNMGSDYPDIKDYATVVKRINLAIDE</sequence>
<keyword evidence="4" id="KW-1185">Reference proteome</keyword>
<evidence type="ECO:0000313" key="4">
    <source>
        <dbReference type="Proteomes" id="UP000799770"/>
    </source>
</evidence>
<dbReference type="Gene3D" id="2.170.270.10">
    <property type="entry name" value="SET domain"/>
    <property type="match status" value="1"/>
</dbReference>
<evidence type="ECO:0000313" key="3">
    <source>
        <dbReference type="EMBL" id="KAF2122694.1"/>
    </source>
</evidence>
<dbReference type="SUPFAM" id="SSF82199">
    <property type="entry name" value="SET domain"/>
    <property type="match status" value="1"/>
</dbReference>
<dbReference type="SMART" id="SM00317">
    <property type="entry name" value="SET"/>
    <property type="match status" value="1"/>
</dbReference>
<dbReference type="PROSITE" id="PS50005">
    <property type="entry name" value="TPR"/>
    <property type="match status" value="1"/>
</dbReference>
<dbReference type="InterPro" id="IPR001214">
    <property type="entry name" value="SET_dom"/>
</dbReference>
<dbReference type="InterPro" id="IPR053185">
    <property type="entry name" value="SET_domain_protein"/>
</dbReference>
<accession>A0A6A5ZUN7</accession>
<dbReference type="PANTHER" id="PTHR47332:SF2">
    <property type="entry name" value="SET-6"/>
    <property type="match status" value="1"/>
</dbReference>
<dbReference type="Pfam" id="PF00856">
    <property type="entry name" value="SET"/>
    <property type="match status" value="1"/>
</dbReference>
<dbReference type="InterPro" id="IPR046341">
    <property type="entry name" value="SET_dom_sf"/>
</dbReference>
<dbReference type="EMBL" id="ML977310">
    <property type="protein sequence ID" value="KAF2122694.1"/>
    <property type="molecule type" value="Genomic_DNA"/>
</dbReference>
<dbReference type="PANTHER" id="PTHR47332">
    <property type="entry name" value="SET DOMAIN-CONTAINING PROTEIN 5"/>
    <property type="match status" value="1"/>
</dbReference>
<feature type="domain" description="SET" evidence="2">
    <location>
        <begin position="24"/>
        <end position="202"/>
    </location>
</feature>
<protein>
    <recommendedName>
        <fullName evidence="2">SET domain-containing protein</fullName>
    </recommendedName>
</protein>
<dbReference type="CDD" id="cd20071">
    <property type="entry name" value="SET_SMYD"/>
    <property type="match status" value="1"/>
</dbReference>
<name>A0A6A5ZUN7_9PLEO</name>
<feature type="repeat" description="TPR" evidence="1">
    <location>
        <begin position="293"/>
        <end position="326"/>
    </location>
</feature>